<reference evidence="3 4" key="1">
    <citation type="submission" date="2017-12" db="EMBL/GenBank/DDBJ databases">
        <authorList>
            <person name="Hurst M.R.H."/>
        </authorList>
    </citation>
    <scope>NUCLEOTIDE SEQUENCE [LARGE SCALE GENOMIC DNA]</scope>
    <source>
        <strain evidence="3 4">SY-3-19</strain>
    </source>
</reference>
<protein>
    <recommendedName>
        <fullName evidence="5">Nucleoside diphosphate kinase regulator</fullName>
    </recommendedName>
</protein>
<dbReference type="SUPFAM" id="SSF54534">
    <property type="entry name" value="FKBP-like"/>
    <property type="match status" value="1"/>
</dbReference>
<evidence type="ECO:0000259" key="2">
    <source>
        <dbReference type="Pfam" id="PF14760"/>
    </source>
</evidence>
<dbReference type="InterPro" id="IPR036953">
    <property type="entry name" value="GreA/GreB_C_sf"/>
</dbReference>
<proteinExistence type="predicted"/>
<gene>
    <name evidence="3" type="ORF">CW354_02205</name>
</gene>
<organism evidence="3 4">
    <name type="scientific">Hyphococcus luteus</name>
    <dbReference type="NCBI Taxonomy" id="2058213"/>
    <lineage>
        <taxon>Bacteria</taxon>
        <taxon>Pseudomonadati</taxon>
        <taxon>Pseudomonadota</taxon>
        <taxon>Alphaproteobacteria</taxon>
        <taxon>Parvularculales</taxon>
        <taxon>Parvularculaceae</taxon>
        <taxon>Hyphococcus</taxon>
    </lineage>
</organism>
<feature type="domain" description="Regulator of nucleoside diphosphate kinase N-terminal" evidence="2">
    <location>
        <begin position="12"/>
        <end position="50"/>
    </location>
</feature>
<evidence type="ECO:0000313" key="3">
    <source>
        <dbReference type="EMBL" id="PQA89693.1"/>
    </source>
</evidence>
<dbReference type="Gene3D" id="3.10.50.30">
    <property type="entry name" value="Transcription elongation factor, GreA/GreB, C-terminal domain"/>
    <property type="match status" value="1"/>
</dbReference>
<comment type="caution">
    <text evidence="3">The sequence shown here is derived from an EMBL/GenBank/DDBJ whole genome shotgun (WGS) entry which is preliminary data.</text>
</comment>
<evidence type="ECO:0008006" key="5">
    <source>
        <dbReference type="Google" id="ProtNLM"/>
    </source>
</evidence>
<dbReference type="OrthoDB" id="192847at2"/>
<sequence length="136" mass="14513">MPNEATEIFKKPAIYITEADYDALSPLISAANGDDTADFLADEIERAIRVTSDVGGSFVKLGSCVVFKDLATGVLREVQLTMPKDADISASRVSVLAPVGASLIGLTEKSRFQWIGADGKIRELEVVSIQDPKLAA</sequence>
<dbReference type="InterPro" id="IPR001437">
    <property type="entry name" value="Tscrpt_elong_fac_GreA/B_C"/>
</dbReference>
<dbReference type="GO" id="GO:0032784">
    <property type="term" value="P:regulation of DNA-templated transcription elongation"/>
    <property type="evidence" value="ECO:0007669"/>
    <property type="project" value="InterPro"/>
</dbReference>
<dbReference type="EMBL" id="PJCH01000001">
    <property type="protein sequence ID" value="PQA89693.1"/>
    <property type="molecule type" value="Genomic_DNA"/>
</dbReference>
<dbReference type="Pfam" id="PF01272">
    <property type="entry name" value="GreA_GreB"/>
    <property type="match status" value="1"/>
</dbReference>
<dbReference type="InterPro" id="IPR029462">
    <property type="entry name" value="Rnk_N"/>
</dbReference>
<dbReference type="GO" id="GO:0003677">
    <property type="term" value="F:DNA binding"/>
    <property type="evidence" value="ECO:0007669"/>
    <property type="project" value="InterPro"/>
</dbReference>
<accession>A0A2S7KB42</accession>
<dbReference type="RefSeq" id="WP_104828395.1">
    <property type="nucleotide sequence ID" value="NZ_PJCH01000001.1"/>
</dbReference>
<evidence type="ECO:0000259" key="1">
    <source>
        <dbReference type="Pfam" id="PF01272"/>
    </source>
</evidence>
<evidence type="ECO:0000313" key="4">
    <source>
        <dbReference type="Proteomes" id="UP000239504"/>
    </source>
</evidence>
<dbReference type="Proteomes" id="UP000239504">
    <property type="component" value="Unassembled WGS sequence"/>
</dbReference>
<name>A0A2S7KB42_9PROT</name>
<dbReference type="Pfam" id="PF14760">
    <property type="entry name" value="Rnk_N"/>
    <property type="match status" value="1"/>
</dbReference>
<feature type="domain" description="Transcription elongation factor GreA/GreB C-terminal" evidence="1">
    <location>
        <begin position="58"/>
        <end position="130"/>
    </location>
</feature>
<dbReference type="AlphaFoldDB" id="A0A2S7KB42"/>
<keyword evidence="4" id="KW-1185">Reference proteome</keyword>